<sequence>MPLLLLIPAAALELAAQGPPLVSKGAQHTTGKEIVPTIVNVTCNDIKTPGGYMFDIKPVNQDPVESVDITQNGVKIYVGKFEDLSWSSKGRDVKAITTTNCSSINVKWTHNTTEGYIVDSYLDINAVSESETKETKETEQSSTDSNWPIIIACTVIAVFVVIVCGLLWAWCKKKRRGCVDEIKNRCVNKQPGTSNVDYNRSDDDNSNNAQREALLHKRSENGMSNGGTDVSIDMQACTTDKNNDDEIAPQVNGIVLHKDRKGNMGHDPGGGKDTTLHCNGDLSHHDKSTGEQQISGDEEDGCSSAFNQRSTREEPFDETAGSEGRAPVHGVGPGRARISPPDNEANHKASANMLNNNNK</sequence>
<keyword evidence="3" id="KW-0732">Signal</keyword>
<organism evidence="4 5">
    <name type="scientific">Knipowitschia caucasica</name>
    <name type="common">Caucasian dwarf goby</name>
    <name type="synonym">Pomatoschistus caucasicus</name>
    <dbReference type="NCBI Taxonomy" id="637954"/>
    <lineage>
        <taxon>Eukaryota</taxon>
        <taxon>Metazoa</taxon>
        <taxon>Chordata</taxon>
        <taxon>Craniata</taxon>
        <taxon>Vertebrata</taxon>
        <taxon>Euteleostomi</taxon>
        <taxon>Actinopterygii</taxon>
        <taxon>Neopterygii</taxon>
        <taxon>Teleostei</taxon>
        <taxon>Neoteleostei</taxon>
        <taxon>Acanthomorphata</taxon>
        <taxon>Gobiaria</taxon>
        <taxon>Gobiiformes</taxon>
        <taxon>Gobioidei</taxon>
        <taxon>Gobiidae</taxon>
        <taxon>Gobiinae</taxon>
        <taxon>Knipowitschia</taxon>
    </lineage>
</organism>
<feature type="transmembrane region" description="Helical" evidence="2">
    <location>
        <begin position="147"/>
        <end position="170"/>
    </location>
</feature>
<reference evidence="4 5" key="1">
    <citation type="submission" date="2024-04" db="EMBL/GenBank/DDBJ databases">
        <authorList>
            <person name="Waldvogel A.-M."/>
            <person name="Schoenle A."/>
        </authorList>
    </citation>
    <scope>NUCLEOTIDE SEQUENCE [LARGE SCALE GENOMIC DNA]</scope>
</reference>
<evidence type="ECO:0000256" key="2">
    <source>
        <dbReference type="SAM" id="Phobius"/>
    </source>
</evidence>
<evidence type="ECO:0000313" key="4">
    <source>
        <dbReference type="EMBL" id="CAL1588162.1"/>
    </source>
</evidence>
<proteinExistence type="predicted"/>
<keyword evidence="2" id="KW-0812">Transmembrane</keyword>
<keyword evidence="2" id="KW-0472">Membrane</keyword>
<protein>
    <submittedName>
        <fullName evidence="4">Uncharacterized protein</fullName>
    </submittedName>
</protein>
<keyword evidence="5" id="KW-1185">Reference proteome</keyword>
<evidence type="ECO:0000313" key="5">
    <source>
        <dbReference type="Proteomes" id="UP001497482"/>
    </source>
</evidence>
<accession>A0AAV2KL03</accession>
<keyword evidence="2" id="KW-1133">Transmembrane helix</keyword>
<gene>
    <name evidence="4" type="ORF">KC01_LOCUS18011</name>
</gene>
<feature type="signal peptide" evidence="3">
    <location>
        <begin position="1"/>
        <end position="17"/>
    </location>
</feature>
<dbReference type="Proteomes" id="UP001497482">
    <property type="component" value="Chromosome 18"/>
</dbReference>
<dbReference type="AlphaFoldDB" id="A0AAV2KL03"/>
<evidence type="ECO:0000256" key="1">
    <source>
        <dbReference type="SAM" id="MobiDB-lite"/>
    </source>
</evidence>
<name>A0AAV2KL03_KNICA</name>
<evidence type="ECO:0000256" key="3">
    <source>
        <dbReference type="SAM" id="SignalP"/>
    </source>
</evidence>
<dbReference type="EMBL" id="OZ035840">
    <property type="protein sequence ID" value="CAL1588162.1"/>
    <property type="molecule type" value="Genomic_DNA"/>
</dbReference>
<feature type="chain" id="PRO_5043987986" evidence="3">
    <location>
        <begin position="18"/>
        <end position="359"/>
    </location>
</feature>
<feature type="region of interest" description="Disordered" evidence="1">
    <location>
        <begin position="256"/>
        <end position="359"/>
    </location>
</feature>